<name>A0AAE0ALN5_9ROSI</name>
<keyword evidence="2" id="KW-1185">Reference proteome</keyword>
<proteinExistence type="predicted"/>
<dbReference type="InterPro" id="IPR036397">
    <property type="entry name" value="RNaseH_sf"/>
</dbReference>
<dbReference type="AlphaFoldDB" id="A0AAE0ALN5"/>
<dbReference type="InterPro" id="IPR044730">
    <property type="entry name" value="RNase_H-like_dom_plant"/>
</dbReference>
<protein>
    <submittedName>
        <fullName evidence="1">Uncharacterized protein</fullName>
    </submittedName>
</protein>
<evidence type="ECO:0000313" key="1">
    <source>
        <dbReference type="EMBL" id="KAK3219719.1"/>
    </source>
</evidence>
<dbReference type="Gene3D" id="3.30.420.10">
    <property type="entry name" value="Ribonuclease H-like superfamily/Ribonuclease H"/>
    <property type="match status" value="1"/>
</dbReference>
<dbReference type="Proteomes" id="UP001281410">
    <property type="component" value="Unassembled WGS sequence"/>
</dbReference>
<dbReference type="GO" id="GO:0003676">
    <property type="term" value="F:nucleic acid binding"/>
    <property type="evidence" value="ECO:0007669"/>
    <property type="project" value="InterPro"/>
</dbReference>
<reference evidence="1" key="1">
    <citation type="journal article" date="2023" name="Plant J.">
        <title>Genome sequences and population genomics provide insights into the demographic history, inbreeding, and mutation load of two 'living fossil' tree species of Dipteronia.</title>
        <authorList>
            <person name="Feng Y."/>
            <person name="Comes H.P."/>
            <person name="Chen J."/>
            <person name="Zhu S."/>
            <person name="Lu R."/>
            <person name="Zhang X."/>
            <person name="Li P."/>
            <person name="Qiu J."/>
            <person name="Olsen K.M."/>
            <person name="Qiu Y."/>
        </authorList>
    </citation>
    <scope>NUCLEOTIDE SEQUENCE</scope>
    <source>
        <strain evidence="1">NBL</strain>
    </source>
</reference>
<accession>A0AAE0ALN5</accession>
<dbReference type="CDD" id="cd06222">
    <property type="entry name" value="RNase_H_like"/>
    <property type="match status" value="1"/>
</dbReference>
<evidence type="ECO:0000313" key="2">
    <source>
        <dbReference type="Proteomes" id="UP001281410"/>
    </source>
</evidence>
<comment type="caution">
    <text evidence="1">The sequence shown here is derived from an EMBL/GenBank/DDBJ whole genome shotgun (WGS) entry which is preliminary data.</text>
</comment>
<gene>
    <name evidence="1" type="ORF">Dsin_013689</name>
</gene>
<dbReference type="EMBL" id="JANJYJ010000004">
    <property type="protein sequence ID" value="KAK3219719.1"/>
    <property type="molecule type" value="Genomic_DNA"/>
</dbReference>
<organism evidence="1 2">
    <name type="scientific">Dipteronia sinensis</name>
    <dbReference type="NCBI Taxonomy" id="43782"/>
    <lineage>
        <taxon>Eukaryota</taxon>
        <taxon>Viridiplantae</taxon>
        <taxon>Streptophyta</taxon>
        <taxon>Embryophyta</taxon>
        <taxon>Tracheophyta</taxon>
        <taxon>Spermatophyta</taxon>
        <taxon>Magnoliopsida</taxon>
        <taxon>eudicotyledons</taxon>
        <taxon>Gunneridae</taxon>
        <taxon>Pentapetalae</taxon>
        <taxon>rosids</taxon>
        <taxon>malvids</taxon>
        <taxon>Sapindales</taxon>
        <taxon>Sapindaceae</taxon>
        <taxon>Hippocastanoideae</taxon>
        <taxon>Acereae</taxon>
        <taxon>Dipteronia</taxon>
    </lineage>
</organism>
<sequence length="138" mass="15382">MAKQFKFIKDLFPMTKGWTVKVSVVEKTMPRESQHSSNRYQRLISVDSEACVLCAGSSTLVGKEVHFISDSMVAVSWVNGSDFGCLKHVKLIYDIKNLLCFLGRTSVLYNSRSSNSFADSLAKKGSNMEGDSVKWSLD</sequence>